<feature type="domain" description="Ribosomal RNA large subunit methyltransferase K/L-like methyltransferase" evidence="3">
    <location>
        <begin position="158"/>
        <end position="340"/>
    </location>
</feature>
<evidence type="ECO:0000256" key="1">
    <source>
        <dbReference type="ARBA" id="ARBA00022603"/>
    </source>
</evidence>
<dbReference type="Pfam" id="PF22020">
    <property type="entry name" value="RlmL_1st"/>
    <property type="match status" value="1"/>
</dbReference>
<dbReference type="CDD" id="cd11715">
    <property type="entry name" value="THUMP_AdoMetMT"/>
    <property type="match status" value="1"/>
</dbReference>
<protein>
    <submittedName>
        <fullName evidence="5">Class I SAM-dependent RNA methyltransferase</fullName>
    </submittedName>
</protein>
<evidence type="ECO:0000259" key="3">
    <source>
        <dbReference type="Pfam" id="PF01170"/>
    </source>
</evidence>
<proteinExistence type="predicted"/>
<accession>A0ABV6CEV2</accession>
<evidence type="ECO:0000259" key="4">
    <source>
        <dbReference type="Pfam" id="PF22020"/>
    </source>
</evidence>
<keyword evidence="2" id="KW-0808">Transferase</keyword>
<comment type="caution">
    <text evidence="5">The sequence shown here is derived from an EMBL/GenBank/DDBJ whole genome shotgun (WGS) entry which is preliminary data.</text>
</comment>
<dbReference type="SUPFAM" id="SSF53335">
    <property type="entry name" value="S-adenosyl-L-methionine-dependent methyltransferases"/>
    <property type="match status" value="1"/>
</dbReference>
<dbReference type="GO" id="GO:0032259">
    <property type="term" value="P:methylation"/>
    <property type="evidence" value="ECO:0007669"/>
    <property type="project" value="UniProtKB-KW"/>
</dbReference>
<dbReference type="PRINTS" id="PR00507">
    <property type="entry name" value="N12N6MTFRASE"/>
</dbReference>
<organism evidence="5 6">
    <name type="scientific">Paracoccus rhizosphaerae</name>
    <dbReference type="NCBI Taxonomy" id="1133347"/>
    <lineage>
        <taxon>Bacteria</taxon>
        <taxon>Pseudomonadati</taxon>
        <taxon>Pseudomonadota</taxon>
        <taxon>Alphaproteobacteria</taxon>
        <taxon>Rhodobacterales</taxon>
        <taxon>Paracoccaceae</taxon>
        <taxon>Paracoccus</taxon>
    </lineage>
</organism>
<dbReference type="InterPro" id="IPR054170">
    <property type="entry name" value="RlmL_1st"/>
</dbReference>
<reference evidence="5 6" key="1">
    <citation type="submission" date="2024-09" db="EMBL/GenBank/DDBJ databases">
        <authorList>
            <person name="Sun Q."/>
            <person name="Mori K."/>
        </authorList>
    </citation>
    <scope>NUCLEOTIDE SEQUENCE [LARGE SCALE GENOMIC DNA]</scope>
    <source>
        <strain evidence="5 6">CCM 7904</strain>
    </source>
</reference>
<dbReference type="PROSITE" id="PS01261">
    <property type="entry name" value="UPF0020"/>
    <property type="match status" value="1"/>
</dbReference>
<dbReference type="PANTHER" id="PTHR47313:SF1">
    <property type="entry name" value="RIBOSOMAL RNA LARGE SUBUNIT METHYLTRANSFERASE K_L"/>
    <property type="match status" value="1"/>
</dbReference>
<dbReference type="Gene3D" id="3.40.50.150">
    <property type="entry name" value="Vaccinia Virus protein VP39"/>
    <property type="match status" value="1"/>
</dbReference>
<keyword evidence="6" id="KW-1185">Reference proteome</keyword>
<keyword evidence="1 5" id="KW-0489">Methyltransferase</keyword>
<dbReference type="Pfam" id="PF01170">
    <property type="entry name" value="UPF0020"/>
    <property type="match status" value="1"/>
</dbReference>
<name>A0ABV6CEV2_9RHOB</name>
<evidence type="ECO:0000256" key="2">
    <source>
        <dbReference type="ARBA" id="ARBA00022679"/>
    </source>
</evidence>
<dbReference type="InterPro" id="IPR029063">
    <property type="entry name" value="SAM-dependent_MTases_sf"/>
</dbReference>
<gene>
    <name evidence="5" type="ORF">ACFFIZ_00725</name>
</gene>
<dbReference type="PANTHER" id="PTHR47313">
    <property type="entry name" value="RIBOSOMAL RNA LARGE SUBUNIT METHYLTRANSFERASE K/L"/>
    <property type="match status" value="1"/>
</dbReference>
<feature type="domain" description="RlmL ferredoxin-like" evidence="4">
    <location>
        <begin position="8"/>
        <end position="61"/>
    </location>
</feature>
<evidence type="ECO:0000313" key="5">
    <source>
        <dbReference type="EMBL" id="MFC0198907.1"/>
    </source>
</evidence>
<dbReference type="EMBL" id="JBHLWQ010000010">
    <property type="protein sequence ID" value="MFC0198907.1"/>
    <property type="molecule type" value="Genomic_DNA"/>
</dbReference>
<dbReference type="InterPro" id="IPR053943">
    <property type="entry name" value="RlmKL-like_Mtase_CS"/>
</dbReference>
<evidence type="ECO:0000313" key="6">
    <source>
        <dbReference type="Proteomes" id="UP001589795"/>
    </source>
</evidence>
<dbReference type="GO" id="GO:0008168">
    <property type="term" value="F:methyltransferase activity"/>
    <property type="evidence" value="ECO:0007669"/>
    <property type="project" value="UniProtKB-KW"/>
</dbReference>
<dbReference type="InterPro" id="IPR000241">
    <property type="entry name" value="RlmKL-like_Mtase"/>
</dbReference>
<dbReference type="Proteomes" id="UP001589795">
    <property type="component" value="Unassembled WGS sequence"/>
</dbReference>
<sequence>MSDTEFDIFLVATPGLEAPLAAEAAALGWHGVIQPGGVTIRGTWPDVWRANLMLRGATRVLARIGGFRAMHLAQLDKRARKFPWADLLRPDVPVKVETVCRASKIYHAGAATQRIERAISEELGAPIAADAPVTLKARIEDDLVTFSIDTTGGSLHKRGHKEAVAKAPLRETMAAMFLAEMGFDGSQTVLDPMCGSGTFVIEAAEIALGLVAGRSRGFAFQKLANHDPATIARLVSATRRDTPTRFFGSDRDPGAVRMSRANADRAGVGQIASFDVGQIADLQRPDCPRGIVILNPPYGTRIGNKGPLFGLHAQMGEVFRTRFHGWRIGIVTSEAGLAKATGLPWQAPGPIVAHGGLKVRLWQTGPL</sequence>
<dbReference type="RefSeq" id="WP_265505398.1">
    <property type="nucleotide sequence ID" value="NZ_JAOTBE010000002.1"/>
</dbReference>
<dbReference type="Gene3D" id="3.30.2130.30">
    <property type="match status" value="1"/>
</dbReference>